<feature type="compositionally biased region" description="Polar residues" evidence="11">
    <location>
        <begin position="105"/>
        <end position="129"/>
    </location>
</feature>
<dbReference type="OrthoDB" id="5102441at2759"/>
<dbReference type="CDD" id="cd00067">
    <property type="entry name" value="GAL4"/>
    <property type="match status" value="1"/>
</dbReference>
<comment type="caution">
    <text evidence="13">The sequence shown here is derived from an EMBL/GenBank/DDBJ whole genome shotgun (WGS) entry which is preliminary data.</text>
</comment>
<evidence type="ECO:0000256" key="4">
    <source>
        <dbReference type="ARBA" id="ARBA00022617"/>
    </source>
</evidence>
<keyword evidence="8" id="KW-0503">Monooxygenase</keyword>
<dbReference type="GO" id="GO:0016705">
    <property type="term" value="F:oxidoreductase activity, acting on paired donors, with incorporation or reduction of molecular oxygen"/>
    <property type="evidence" value="ECO:0007669"/>
    <property type="project" value="InterPro"/>
</dbReference>
<dbReference type="Gene3D" id="1.10.630.10">
    <property type="entry name" value="Cytochrome P450"/>
    <property type="match status" value="1"/>
</dbReference>
<dbReference type="Pfam" id="PF00172">
    <property type="entry name" value="Zn_clus"/>
    <property type="match status" value="1"/>
</dbReference>
<dbReference type="PROSITE" id="PS00463">
    <property type="entry name" value="ZN2_CY6_FUNGAL_1"/>
    <property type="match status" value="1"/>
</dbReference>
<comment type="cofactor">
    <cofactor evidence="1 10">
        <name>heme</name>
        <dbReference type="ChEBI" id="CHEBI:30413"/>
    </cofactor>
</comment>
<evidence type="ECO:0000256" key="5">
    <source>
        <dbReference type="ARBA" id="ARBA00022723"/>
    </source>
</evidence>
<dbReference type="SUPFAM" id="SSF57701">
    <property type="entry name" value="Zn2/Cys6 DNA-binding domain"/>
    <property type="match status" value="1"/>
</dbReference>
<dbReference type="InterPro" id="IPR036864">
    <property type="entry name" value="Zn2-C6_fun-type_DNA-bd_sf"/>
</dbReference>
<evidence type="ECO:0000313" key="13">
    <source>
        <dbReference type="EMBL" id="CAG9970350.1"/>
    </source>
</evidence>
<protein>
    <recommendedName>
        <fullName evidence="12">Zn(2)-C6 fungal-type domain-containing protein</fullName>
    </recommendedName>
</protein>
<reference evidence="14" key="1">
    <citation type="submission" date="2019-06" db="EMBL/GenBank/DDBJ databases">
        <authorList>
            <person name="Broberg M."/>
        </authorList>
    </citation>
    <scope>NUCLEOTIDE SEQUENCE [LARGE SCALE GENOMIC DNA]</scope>
</reference>
<dbReference type="SUPFAM" id="SSF48264">
    <property type="entry name" value="Cytochrome P450"/>
    <property type="match status" value="1"/>
</dbReference>
<dbReference type="Proteomes" id="UP000754883">
    <property type="component" value="Unassembled WGS sequence"/>
</dbReference>
<dbReference type="CDD" id="cd11041">
    <property type="entry name" value="CYP503A1-like"/>
    <property type="match status" value="1"/>
</dbReference>
<dbReference type="InterPro" id="IPR002403">
    <property type="entry name" value="Cyt_P450_E_grp-IV"/>
</dbReference>
<dbReference type="PROSITE" id="PS50048">
    <property type="entry name" value="ZN2_CY6_FUNGAL_2"/>
    <property type="match status" value="1"/>
</dbReference>
<dbReference type="GO" id="GO:0005506">
    <property type="term" value="F:iron ion binding"/>
    <property type="evidence" value="ECO:0007669"/>
    <property type="project" value="InterPro"/>
</dbReference>
<dbReference type="GO" id="GO:0008270">
    <property type="term" value="F:zinc ion binding"/>
    <property type="evidence" value="ECO:0007669"/>
    <property type="project" value="InterPro"/>
</dbReference>
<dbReference type="EMBL" id="CABFNO020001231">
    <property type="protein sequence ID" value="CAG9970350.1"/>
    <property type="molecule type" value="Genomic_DNA"/>
</dbReference>
<dbReference type="GO" id="GO:0003677">
    <property type="term" value="F:DNA binding"/>
    <property type="evidence" value="ECO:0007669"/>
    <property type="project" value="InterPro"/>
</dbReference>
<dbReference type="InterPro" id="IPR036396">
    <property type="entry name" value="Cyt_P450_sf"/>
</dbReference>
<keyword evidence="4 10" id="KW-0349">Heme</keyword>
<evidence type="ECO:0000256" key="2">
    <source>
        <dbReference type="ARBA" id="ARBA00004167"/>
    </source>
</evidence>
<dbReference type="GO" id="GO:0006351">
    <property type="term" value="P:DNA-templated transcription"/>
    <property type="evidence" value="ECO:0007669"/>
    <property type="project" value="InterPro"/>
</dbReference>
<feature type="compositionally biased region" description="Acidic residues" evidence="11">
    <location>
        <begin position="95"/>
        <end position="104"/>
    </location>
</feature>
<dbReference type="GO" id="GO:0020037">
    <property type="term" value="F:heme binding"/>
    <property type="evidence" value="ECO:0007669"/>
    <property type="project" value="InterPro"/>
</dbReference>
<dbReference type="InterPro" id="IPR001128">
    <property type="entry name" value="Cyt_P450"/>
</dbReference>
<dbReference type="InterPro" id="IPR017972">
    <property type="entry name" value="Cyt_P450_CS"/>
</dbReference>
<keyword evidence="9" id="KW-0539">Nucleus</keyword>
<feature type="region of interest" description="Disordered" evidence="11">
    <location>
        <begin position="95"/>
        <end position="130"/>
    </location>
</feature>
<keyword evidence="14" id="KW-1185">Reference proteome</keyword>
<feature type="domain" description="Zn(2)-C6 fungal-type" evidence="12">
    <location>
        <begin position="11"/>
        <end position="40"/>
    </location>
</feature>
<evidence type="ECO:0000259" key="12">
    <source>
        <dbReference type="PROSITE" id="PS50048"/>
    </source>
</evidence>
<dbReference type="CDD" id="cd12148">
    <property type="entry name" value="fungal_TF_MHR"/>
    <property type="match status" value="1"/>
</dbReference>
<dbReference type="PRINTS" id="PR00465">
    <property type="entry name" value="EP450IV"/>
</dbReference>
<dbReference type="GO" id="GO:0000981">
    <property type="term" value="F:DNA-binding transcription factor activity, RNA polymerase II-specific"/>
    <property type="evidence" value="ECO:0007669"/>
    <property type="project" value="InterPro"/>
</dbReference>
<dbReference type="PANTHER" id="PTHR46206:SF6">
    <property type="entry name" value="CYTOCHROME P450 MONOOXYGENASE AN1598-RELATED"/>
    <property type="match status" value="1"/>
</dbReference>
<dbReference type="PROSITE" id="PS00086">
    <property type="entry name" value="CYTOCHROME_P450"/>
    <property type="match status" value="1"/>
</dbReference>
<evidence type="ECO:0000256" key="3">
    <source>
        <dbReference type="ARBA" id="ARBA00010617"/>
    </source>
</evidence>
<comment type="subcellular location">
    <subcellularLocation>
        <location evidence="2">Membrane</location>
        <topology evidence="2">Single-pass membrane protein</topology>
    </subcellularLocation>
</comment>
<dbReference type="GO" id="GO:0004497">
    <property type="term" value="F:monooxygenase activity"/>
    <property type="evidence" value="ECO:0007669"/>
    <property type="project" value="UniProtKB-KW"/>
</dbReference>
<dbReference type="Pfam" id="PF00067">
    <property type="entry name" value="p450"/>
    <property type="match status" value="1"/>
</dbReference>
<sequence length="1027" mass="116511">MQSTQRKYKTACITCRHRKVKCDKILPCRNCCIAEVECQYPSQIRTVNRPKRVEKERQRWQPKAASSVSSEQSVLSRLDRLECLLQKVITRIDADSDSNAEESPNDATCSANNDQHNDSAIPNPQNTEPFETEAQLTPDLNLDGSQMLWSCLSPKQSDDLEHWPQLSEMSNPTEDQNQAPYHKGATLGWSPVLPLETRRLCWSKYVENVDPLLKVLHTPTVERMMLTEAPDTSELDHSSIALVEAICLLALASMTDDEVALQLESDREDALQACLSHTEKALVAANILSDAQLRTLQATLLFLYFLKYKEDSRFGNIAAMSIFQATRMQLHRDPANSNTAMSQLELELRRRLWWQFVVLVDHPDESILTCFSVIQALGSDARLPLNVNDSELGAASNEPAHGRSGFTDLTFSLMQYEITKSFDRLKRDEQQQRLGRPGSMTQTDLEARLQHLRRSLKQKYFWGPGRDTNLGAFAADTAVMMIAKRGYLLLASSAQMSEDWVLHATMWECGPVQPQIALFAAVVGVIAIWIWYGKPERLPNVPFLRISDKPGKAGDASDVQAFLNDSLSAIMKGYNQFSKHGKHFLLRTPTQVYFMAAPSLLDEIRKMPENKLSQPAAANIIFQIKHTFHPKLLNDYYHFDVVRKSLTQGLPRLIPDLASETQLAFDLDLGRAEDWKTATVYPLCSQVITRVANRMMVGTELCRNDEFLHYSATYTKATFDAAAMLRNVPEMFKSLKMRMNTDHRAQSEVARRLLVPLIKSRLYRMSTSPKEYAMNKPNDAVQWLLDITPPEKRDPELLLQRMIHINVTAIHAPTVTLTECIFDLCRHPDIHAVLRDEIYEVMGSQAAGKVWTKANIDRLSKLDSFIRESSRLTPMSAVKMERLAVQDFMFSDGTFIPKGTSVGVISHGRHLDPNILPNATEFDAFRYDKARREQEGMENQLTFGQASSENLLFGLGRHACPGRHFASVLIKMVLVHILVSYDIKFIEGRPPPQGKWTQKFRNPDFAGPISWRDRPLEDKERFATLSV</sequence>
<evidence type="ECO:0000256" key="10">
    <source>
        <dbReference type="PIRSR" id="PIRSR602403-1"/>
    </source>
</evidence>
<feature type="binding site" description="axial binding residue" evidence="10">
    <location>
        <position position="960"/>
    </location>
    <ligand>
        <name>heme</name>
        <dbReference type="ChEBI" id="CHEBI:30413"/>
    </ligand>
    <ligandPart>
        <name>Fe</name>
        <dbReference type="ChEBI" id="CHEBI:18248"/>
    </ligandPart>
</feature>
<evidence type="ECO:0000313" key="14">
    <source>
        <dbReference type="Proteomes" id="UP000754883"/>
    </source>
</evidence>
<keyword evidence="5 10" id="KW-0479">Metal-binding</keyword>
<gene>
    <name evidence="13" type="ORF">CBYS24578_00018094</name>
</gene>
<dbReference type="SMART" id="SM00066">
    <property type="entry name" value="GAL4"/>
    <property type="match status" value="1"/>
</dbReference>
<name>A0A9N9TUZ5_9HYPO</name>
<organism evidence="13 14">
    <name type="scientific">Clonostachys byssicola</name>
    <dbReference type="NCBI Taxonomy" id="160290"/>
    <lineage>
        <taxon>Eukaryota</taxon>
        <taxon>Fungi</taxon>
        <taxon>Dikarya</taxon>
        <taxon>Ascomycota</taxon>
        <taxon>Pezizomycotina</taxon>
        <taxon>Sordariomycetes</taxon>
        <taxon>Hypocreomycetidae</taxon>
        <taxon>Hypocreales</taxon>
        <taxon>Bionectriaceae</taxon>
        <taxon>Clonostachys</taxon>
    </lineage>
</organism>
<dbReference type="GO" id="GO:0016020">
    <property type="term" value="C:membrane"/>
    <property type="evidence" value="ECO:0007669"/>
    <property type="project" value="UniProtKB-SubCell"/>
</dbReference>
<dbReference type="InterPro" id="IPR001138">
    <property type="entry name" value="Zn2Cys6_DnaBD"/>
</dbReference>
<dbReference type="PANTHER" id="PTHR46206">
    <property type="entry name" value="CYTOCHROME P450"/>
    <property type="match status" value="1"/>
</dbReference>
<dbReference type="Pfam" id="PF04082">
    <property type="entry name" value="Fungal_trans"/>
    <property type="match status" value="1"/>
</dbReference>
<evidence type="ECO:0000256" key="7">
    <source>
        <dbReference type="ARBA" id="ARBA00023004"/>
    </source>
</evidence>
<keyword evidence="7 10" id="KW-0408">Iron</keyword>
<comment type="similarity">
    <text evidence="3">Belongs to the cytochrome P450 family.</text>
</comment>
<dbReference type="InterPro" id="IPR007219">
    <property type="entry name" value="XnlR_reg_dom"/>
</dbReference>
<evidence type="ECO:0000256" key="11">
    <source>
        <dbReference type="SAM" id="MobiDB-lite"/>
    </source>
</evidence>
<evidence type="ECO:0000256" key="1">
    <source>
        <dbReference type="ARBA" id="ARBA00001971"/>
    </source>
</evidence>
<accession>A0A9N9TUZ5</accession>
<keyword evidence="6" id="KW-0560">Oxidoreductase</keyword>
<evidence type="ECO:0000256" key="9">
    <source>
        <dbReference type="ARBA" id="ARBA00023242"/>
    </source>
</evidence>
<reference evidence="13 14" key="2">
    <citation type="submission" date="2021-10" db="EMBL/GenBank/DDBJ databases">
        <authorList>
            <person name="Piombo E."/>
        </authorList>
    </citation>
    <scope>NUCLEOTIDE SEQUENCE [LARGE SCALE GENOMIC DNA]</scope>
</reference>
<evidence type="ECO:0000256" key="6">
    <source>
        <dbReference type="ARBA" id="ARBA00023002"/>
    </source>
</evidence>
<dbReference type="Gene3D" id="4.10.240.10">
    <property type="entry name" value="Zn(2)-C6 fungal-type DNA-binding domain"/>
    <property type="match status" value="1"/>
</dbReference>
<evidence type="ECO:0000256" key="8">
    <source>
        <dbReference type="ARBA" id="ARBA00023033"/>
    </source>
</evidence>
<proteinExistence type="inferred from homology"/>
<dbReference type="AlphaFoldDB" id="A0A9N9TUZ5"/>